<keyword evidence="5" id="KW-1185">Reference proteome</keyword>
<name>A0AAD9UTE5_ACRCE</name>
<gene>
    <name evidence="4" type="ORF">P5673_030708</name>
</gene>
<feature type="chain" id="PRO_5041934953" evidence="3">
    <location>
        <begin position="21"/>
        <end position="1116"/>
    </location>
</feature>
<feature type="transmembrane region" description="Helical" evidence="2">
    <location>
        <begin position="888"/>
        <end position="910"/>
    </location>
</feature>
<keyword evidence="2" id="KW-0812">Transmembrane</keyword>
<dbReference type="AlphaFoldDB" id="A0AAD9UTE5"/>
<feature type="signal peptide" evidence="3">
    <location>
        <begin position="1"/>
        <end position="20"/>
    </location>
</feature>
<proteinExistence type="predicted"/>
<evidence type="ECO:0000256" key="2">
    <source>
        <dbReference type="SAM" id="Phobius"/>
    </source>
</evidence>
<feature type="region of interest" description="Disordered" evidence="1">
    <location>
        <begin position="840"/>
        <end position="877"/>
    </location>
</feature>
<reference evidence="4" key="1">
    <citation type="journal article" date="2023" name="G3 (Bethesda)">
        <title>Whole genome assembly and annotation of the endangered Caribbean coral Acropora cervicornis.</title>
        <authorList>
            <person name="Selwyn J.D."/>
            <person name="Vollmer S.V."/>
        </authorList>
    </citation>
    <scope>NUCLEOTIDE SEQUENCE</scope>
    <source>
        <strain evidence="4">K2</strain>
    </source>
</reference>
<evidence type="ECO:0000256" key="3">
    <source>
        <dbReference type="SAM" id="SignalP"/>
    </source>
</evidence>
<accession>A0AAD9UTE5</accession>
<dbReference type="Proteomes" id="UP001249851">
    <property type="component" value="Unassembled WGS sequence"/>
</dbReference>
<keyword evidence="2" id="KW-0472">Membrane</keyword>
<sequence length="1116" mass="122900">MKKFCLTLVGFLICMHGFERKNPFVSGETESVTPSVSVDHTTKKWQDSVANSEFQSTKKVLKTVVTTQSVMSYKRTVTAYTQSGNISASHLPRTYFPTYRETITGSVISERRAHSPSGFRNFDTQNVPIYFHTQSAKEHIAVISSSPLLVGQEIVPTSTQNVVRPTLIRDLLTHLSTFQTGIKTPIVLANLTRSSLVNTHTKSTALKRGTSQFLRSKSTVLNDSDVVTARYKSETIMFTNGSVSFANLSKSFPSNSDIRKTAEFLSHSKGTQSAPSRSEFFGTSQEMTLVQTTSEHKNSISPFRSASLYSAQLISTSSYFDSYSPTLRSSATASLRVSPAGSVTAIHHSSINGIKKSVFYTPQVHPKIRSSGFSTLKSRDNFLSISRSPVNSEEMATGSLLKGFSRFSDLPNFNVTSSLKLHSVDSRHLSSSVEKAVSSKTRNGWAKTLRRLQLSYSTVPTPRTHSTLGLVSATFAEVKVETHKTLPPETVLQSSKTLLSSMWTSLVERQPSRIDSRTSLTLSSSSAGFTIVPEQISSASNIGYQTSTPRIVSLSHEITQSSSRRRPSSLQLNLTAVKANAQSAISGSFMKDESASSKSAIHRSSFTGSKIAMPSHSKGFQDSFLPSLNYHSILPSSTSNDFEIEFFTVSRSVVSTAPTAVATEISSSETRDHSALSSKRTSTVKATRISDVSWMSSSLSAQYFPVSSFQNSLTSLLNAASSSNWFDSGSQTNRKWTVQASNTIQKPSFPSSVTQFYFQSSLAFPLKDSSRSSRLSNHAQTTSLSSHTKNVISSLSMNYTAANIIQQENLMTSSKKEFKPKITMASLVTSRKQGLLGVTDIPTQTGELPSTEGRGFSTETGESPTTEGGDRYTGQPATVTTKSDHVRLLIIVATVPSIILCVFFAAVLLLRRNRRRRNNFKYSIKLEYRDDSNVFRSKCLNSSLDLSLKGIHIDLEFPNTVPNKGHSRDSPGYSCGPNMADIPMRELQLLSEVIARDMETSRCGCGQPANGETVYSVKENRNYEHGEKVIRRGSYKRGRESVKWKIPIVRRRDSPDYDQRESMCTDETSLTDTKSDSDFGMGNYKNVGKSRRGKDQITTELDLANKKQENRQLLNA</sequence>
<comment type="caution">
    <text evidence="4">The sequence shown here is derived from an EMBL/GenBank/DDBJ whole genome shotgun (WGS) entry which is preliminary data.</text>
</comment>
<feature type="compositionally biased region" description="Low complexity" evidence="1">
    <location>
        <begin position="855"/>
        <end position="867"/>
    </location>
</feature>
<organism evidence="4 5">
    <name type="scientific">Acropora cervicornis</name>
    <name type="common">Staghorn coral</name>
    <dbReference type="NCBI Taxonomy" id="6130"/>
    <lineage>
        <taxon>Eukaryota</taxon>
        <taxon>Metazoa</taxon>
        <taxon>Cnidaria</taxon>
        <taxon>Anthozoa</taxon>
        <taxon>Hexacorallia</taxon>
        <taxon>Scleractinia</taxon>
        <taxon>Astrocoeniina</taxon>
        <taxon>Acroporidae</taxon>
        <taxon>Acropora</taxon>
    </lineage>
</organism>
<feature type="region of interest" description="Disordered" evidence="1">
    <location>
        <begin position="1055"/>
        <end position="1096"/>
    </location>
</feature>
<reference evidence="4" key="2">
    <citation type="journal article" date="2023" name="Science">
        <title>Genomic signatures of disease resistance in endangered staghorn corals.</title>
        <authorList>
            <person name="Vollmer S.V."/>
            <person name="Selwyn J.D."/>
            <person name="Despard B.A."/>
            <person name="Roesel C.L."/>
        </authorList>
    </citation>
    <scope>NUCLEOTIDE SEQUENCE</scope>
    <source>
        <strain evidence="4">K2</strain>
    </source>
</reference>
<evidence type="ECO:0000256" key="1">
    <source>
        <dbReference type="SAM" id="MobiDB-lite"/>
    </source>
</evidence>
<dbReference type="EMBL" id="JARQWQ010000134">
    <property type="protein sequence ID" value="KAK2548960.1"/>
    <property type="molecule type" value="Genomic_DNA"/>
</dbReference>
<protein>
    <submittedName>
        <fullName evidence="4">Uncharacterized protein</fullName>
    </submittedName>
</protein>
<keyword evidence="3" id="KW-0732">Signal</keyword>
<evidence type="ECO:0000313" key="5">
    <source>
        <dbReference type="Proteomes" id="UP001249851"/>
    </source>
</evidence>
<evidence type="ECO:0000313" key="4">
    <source>
        <dbReference type="EMBL" id="KAK2548960.1"/>
    </source>
</evidence>
<keyword evidence="2" id="KW-1133">Transmembrane helix</keyword>